<accession>A0A385TK71</accession>
<evidence type="ECO:0000313" key="4">
    <source>
        <dbReference type="Proteomes" id="UP000266552"/>
    </source>
</evidence>
<dbReference type="AlphaFoldDB" id="A0A385TK71"/>
<keyword evidence="2" id="KW-0472">Membrane</keyword>
<name>A0A385TK71_PAELA</name>
<dbReference type="Proteomes" id="UP000266552">
    <property type="component" value="Chromosome"/>
</dbReference>
<dbReference type="RefSeq" id="WP_119847799.1">
    <property type="nucleotide sequence ID" value="NZ_CP032412.1"/>
</dbReference>
<evidence type="ECO:0000256" key="1">
    <source>
        <dbReference type="SAM" id="MobiDB-lite"/>
    </source>
</evidence>
<organism evidence="3 4">
    <name type="scientific">Paenibacillus lautus</name>
    <name type="common">Bacillus lautus</name>
    <dbReference type="NCBI Taxonomy" id="1401"/>
    <lineage>
        <taxon>Bacteria</taxon>
        <taxon>Bacillati</taxon>
        <taxon>Bacillota</taxon>
        <taxon>Bacilli</taxon>
        <taxon>Bacillales</taxon>
        <taxon>Paenibacillaceae</taxon>
        <taxon>Paenibacillus</taxon>
    </lineage>
</organism>
<feature type="compositionally biased region" description="Polar residues" evidence="1">
    <location>
        <begin position="70"/>
        <end position="83"/>
    </location>
</feature>
<reference evidence="3 4" key="1">
    <citation type="submission" date="2018-09" db="EMBL/GenBank/DDBJ databases">
        <title>Genome Sequence of Paenibacillus lautus Strain E7593-69, Azo Dye-Degrading Bacteria, Isolated from Commercial Tattoo Inks.</title>
        <authorList>
            <person name="Nho S.W."/>
            <person name="Kim S.-J."/>
            <person name="Kweon O."/>
            <person name="Cerniglia C.E."/>
        </authorList>
    </citation>
    <scope>NUCLEOTIDE SEQUENCE [LARGE SCALE GENOMIC DNA]</scope>
    <source>
        <strain evidence="3 4">E7593-69</strain>
    </source>
</reference>
<dbReference type="KEGG" id="plw:D5F53_11495"/>
<dbReference type="EMBL" id="CP032412">
    <property type="protein sequence ID" value="AYB43881.1"/>
    <property type="molecule type" value="Genomic_DNA"/>
</dbReference>
<evidence type="ECO:0000256" key="2">
    <source>
        <dbReference type="SAM" id="Phobius"/>
    </source>
</evidence>
<feature type="transmembrane region" description="Helical" evidence="2">
    <location>
        <begin position="5"/>
        <end position="24"/>
    </location>
</feature>
<sequence>MKQFALGAGIFMVTELLLITLMGVDEWAMMVFSAGVIITILLLIFMRLTELVKSNRDRLDHQQRQRIQELNRQSRLTSTSDKGSMNPDE</sequence>
<gene>
    <name evidence="3" type="ORF">D5F53_11495</name>
</gene>
<protein>
    <submittedName>
        <fullName evidence="3">Uncharacterized protein</fullName>
    </submittedName>
</protein>
<keyword evidence="2" id="KW-1133">Transmembrane helix</keyword>
<feature type="transmembrane region" description="Helical" evidence="2">
    <location>
        <begin position="30"/>
        <end position="48"/>
    </location>
</feature>
<evidence type="ECO:0000313" key="3">
    <source>
        <dbReference type="EMBL" id="AYB43881.1"/>
    </source>
</evidence>
<proteinExistence type="predicted"/>
<feature type="region of interest" description="Disordered" evidence="1">
    <location>
        <begin position="69"/>
        <end position="89"/>
    </location>
</feature>
<keyword evidence="2" id="KW-0812">Transmembrane</keyword>
<keyword evidence="4" id="KW-1185">Reference proteome</keyword>